<accession>A0AAD4Q1Q0</accession>
<evidence type="ECO:0000313" key="2">
    <source>
        <dbReference type="EMBL" id="KAH8698730.1"/>
    </source>
</evidence>
<dbReference type="InterPro" id="IPR004045">
    <property type="entry name" value="Glutathione_S-Trfase_N"/>
</dbReference>
<dbReference type="RefSeq" id="XP_046073194.1">
    <property type="nucleotide sequence ID" value="XM_046220268.1"/>
</dbReference>
<evidence type="ECO:0000313" key="3">
    <source>
        <dbReference type="Proteomes" id="UP001201262"/>
    </source>
</evidence>
<dbReference type="GeneID" id="70250555"/>
<dbReference type="Proteomes" id="UP001201262">
    <property type="component" value="Unassembled WGS sequence"/>
</dbReference>
<organism evidence="2 3">
    <name type="scientific">Talaromyces proteolyticus</name>
    <dbReference type="NCBI Taxonomy" id="1131652"/>
    <lineage>
        <taxon>Eukaryota</taxon>
        <taxon>Fungi</taxon>
        <taxon>Dikarya</taxon>
        <taxon>Ascomycota</taxon>
        <taxon>Pezizomycotina</taxon>
        <taxon>Eurotiomycetes</taxon>
        <taxon>Eurotiomycetidae</taxon>
        <taxon>Eurotiales</taxon>
        <taxon>Trichocomaceae</taxon>
        <taxon>Talaromyces</taxon>
        <taxon>Talaromyces sect. Bacilispori</taxon>
    </lineage>
</organism>
<feature type="domain" description="GST N-terminal" evidence="1">
    <location>
        <begin position="9"/>
        <end position="101"/>
    </location>
</feature>
<dbReference type="CDD" id="cd00570">
    <property type="entry name" value="GST_N_family"/>
    <property type="match status" value="1"/>
</dbReference>
<gene>
    <name evidence="2" type="ORF">BGW36DRAFT_426422</name>
</gene>
<reference evidence="2" key="1">
    <citation type="submission" date="2021-12" db="EMBL/GenBank/DDBJ databases">
        <title>Convergent genome expansion in fungi linked to evolution of root-endophyte symbiosis.</title>
        <authorList>
            <consortium name="DOE Joint Genome Institute"/>
            <person name="Ke Y.-H."/>
            <person name="Bonito G."/>
            <person name="Liao H.-L."/>
            <person name="Looney B."/>
            <person name="Rojas-Flechas A."/>
            <person name="Nash J."/>
            <person name="Hameed K."/>
            <person name="Schadt C."/>
            <person name="Martin F."/>
            <person name="Crous P.W."/>
            <person name="Miettinen O."/>
            <person name="Magnuson J.K."/>
            <person name="Labbe J."/>
            <person name="Jacobson D."/>
            <person name="Doktycz M.J."/>
            <person name="Veneault-Fourrey C."/>
            <person name="Kuo A."/>
            <person name="Mondo S."/>
            <person name="Calhoun S."/>
            <person name="Riley R."/>
            <person name="Ohm R."/>
            <person name="LaButti K."/>
            <person name="Andreopoulos B."/>
            <person name="Pangilinan J."/>
            <person name="Nolan M."/>
            <person name="Tritt A."/>
            <person name="Clum A."/>
            <person name="Lipzen A."/>
            <person name="Daum C."/>
            <person name="Barry K."/>
            <person name="Grigoriev I.V."/>
            <person name="Vilgalys R."/>
        </authorList>
    </citation>
    <scope>NUCLEOTIDE SEQUENCE</scope>
    <source>
        <strain evidence="2">PMI_201</strain>
    </source>
</reference>
<dbReference type="SUPFAM" id="SSF52833">
    <property type="entry name" value="Thioredoxin-like"/>
    <property type="match status" value="1"/>
</dbReference>
<protein>
    <recommendedName>
        <fullName evidence="1">GST N-terminal domain-containing protein</fullName>
    </recommendedName>
</protein>
<dbReference type="Gene3D" id="3.40.30.10">
    <property type="entry name" value="Glutaredoxin"/>
    <property type="match status" value="1"/>
</dbReference>
<dbReference type="EMBL" id="JAJTJA010000005">
    <property type="protein sequence ID" value="KAH8698730.1"/>
    <property type="molecule type" value="Genomic_DNA"/>
</dbReference>
<dbReference type="InterPro" id="IPR036249">
    <property type="entry name" value="Thioredoxin-like_sf"/>
</dbReference>
<dbReference type="AlphaFoldDB" id="A0AAD4Q1Q0"/>
<proteinExistence type="predicted"/>
<name>A0AAD4Q1Q0_9EURO</name>
<evidence type="ECO:0000259" key="1">
    <source>
        <dbReference type="PROSITE" id="PS50404"/>
    </source>
</evidence>
<comment type="caution">
    <text evidence="2">The sequence shown here is derived from an EMBL/GenBank/DDBJ whole genome shotgun (WGS) entry which is preliminary data.</text>
</comment>
<dbReference type="PROSITE" id="PS50404">
    <property type="entry name" value="GST_NTER"/>
    <property type="match status" value="1"/>
</dbReference>
<keyword evidence="3" id="KW-1185">Reference proteome</keyword>
<sequence length="296" mass="34255">MAQSGQSEEPYVLYRNTWSIRSLMIRLTLISTEEHPQQPNITIKQKEVDIIHGEQLDEWFLCHINRKGQVPVLTHPIMFSEPVRESVDISYYLCQFYPELLPIDYRDQIKSLLHALHRLNFHVITFAKRPERAAGLIKTTQERLSRSYNSEDYHRALEYKLSMLVHPGASILPDKTNPLFFFVDRITDPEEHNFSPEYIQGQEDQVREILDKATVIRNKHASESPWIFGTRYATILDTHLIPVIVRLRDIGSTHLVGETMTLYAQCIVGTEMWTKLIGNQPTTYVPGKSEPLAGDL</sequence>